<evidence type="ECO:0000313" key="1">
    <source>
        <dbReference type="EMBL" id="HAE3209258.1"/>
    </source>
</evidence>
<reference evidence="1" key="1">
    <citation type="journal article" date="2018" name="Genome Biol.">
        <title>SKESA: strategic k-mer extension for scrupulous assemblies.</title>
        <authorList>
            <person name="Souvorov A."/>
            <person name="Agarwala R."/>
            <person name="Lipman D.J."/>
        </authorList>
    </citation>
    <scope>NUCLEOTIDE SEQUENCE</scope>
    <source>
        <strain evidence="1">13-0153</strain>
    </source>
</reference>
<reference evidence="1" key="2">
    <citation type="submission" date="2018-07" db="EMBL/GenBank/DDBJ databases">
        <authorList>
            <consortium name="NCBI Pathogen Detection Project"/>
        </authorList>
    </citation>
    <scope>NUCLEOTIDE SEQUENCE</scope>
    <source>
        <strain evidence="1">13-0153</strain>
    </source>
</reference>
<comment type="caution">
    <text evidence="1">The sequence shown here is derived from an EMBL/GenBank/DDBJ whole genome shotgun (WGS) entry which is preliminary data.</text>
</comment>
<name>A0A729G133_SALHO</name>
<proteinExistence type="predicted"/>
<dbReference type="AlphaFoldDB" id="A0A729G133"/>
<gene>
    <name evidence="1" type="ORF">G3451_003173</name>
</gene>
<evidence type="ECO:0008006" key="2">
    <source>
        <dbReference type="Google" id="ProtNLM"/>
    </source>
</evidence>
<organism evidence="1">
    <name type="scientific">Salmonella enterica subsp. houtenae serovar 48:z4,z32:-</name>
    <dbReference type="NCBI Taxonomy" id="2577535"/>
    <lineage>
        <taxon>Bacteria</taxon>
        <taxon>Pseudomonadati</taxon>
        <taxon>Pseudomonadota</taxon>
        <taxon>Gammaproteobacteria</taxon>
        <taxon>Enterobacterales</taxon>
        <taxon>Enterobacteriaceae</taxon>
        <taxon>Salmonella</taxon>
    </lineage>
</organism>
<dbReference type="EMBL" id="DAAROH010000023">
    <property type="protein sequence ID" value="HAE3209258.1"/>
    <property type="molecule type" value="Genomic_DNA"/>
</dbReference>
<protein>
    <recommendedName>
        <fullName evidence="2">Tagatose-bisphosphate aldolase</fullName>
    </recommendedName>
</protein>
<accession>A0A729G133</accession>
<sequence>MSSLEKFVEYYRAGEQIGIYSICSAHPLVTGTILEQMFDNGYRTAI</sequence>